<dbReference type="EMBL" id="LRBV02000011">
    <property type="status" value="NOT_ANNOTATED_CDS"/>
    <property type="molecule type" value="Genomic_DNA"/>
</dbReference>
<dbReference type="Gramene" id="QL11p055012:mrna">
    <property type="protein sequence ID" value="QL11p055012:mrna"/>
    <property type="gene ID" value="QL11p055012"/>
</dbReference>
<evidence type="ECO:0000313" key="4">
    <source>
        <dbReference type="EnsemblPlants" id="QL11p055012:mrna"/>
    </source>
</evidence>
<dbReference type="Proteomes" id="UP000594261">
    <property type="component" value="Chromosome 11"/>
</dbReference>
<dbReference type="EnsemblPlants" id="QL11p055012:mrna">
    <property type="protein sequence ID" value="QL11p055012:mrna"/>
    <property type="gene ID" value="QL11p055012"/>
</dbReference>
<dbReference type="GO" id="GO:0071034">
    <property type="term" value="P:CUT catabolic process"/>
    <property type="evidence" value="ECO:0007669"/>
    <property type="project" value="TreeGrafter"/>
</dbReference>
<dbReference type="InParanoid" id="A0A7N2N0W6"/>
<dbReference type="CDD" id="cd22525">
    <property type="entry name" value="KH-I_Rrp4_eukar"/>
    <property type="match status" value="1"/>
</dbReference>
<dbReference type="GO" id="GO:0071051">
    <property type="term" value="P:poly(A)-dependent snoRNA 3'-end processing"/>
    <property type="evidence" value="ECO:0007669"/>
    <property type="project" value="TreeGrafter"/>
</dbReference>
<dbReference type="GO" id="GO:0071035">
    <property type="term" value="P:nuclear polyadenylation-dependent rRNA catabolic process"/>
    <property type="evidence" value="ECO:0007669"/>
    <property type="project" value="TreeGrafter"/>
</dbReference>
<dbReference type="GO" id="GO:0034475">
    <property type="term" value="P:U4 snRNA 3'-end processing"/>
    <property type="evidence" value="ECO:0007669"/>
    <property type="project" value="TreeGrafter"/>
</dbReference>
<evidence type="ECO:0000256" key="2">
    <source>
        <dbReference type="SAM" id="MobiDB-lite"/>
    </source>
</evidence>
<dbReference type="InterPro" id="IPR004088">
    <property type="entry name" value="KH_dom_type_1"/>
</dbReference>
<name>A0A7N2N0W6_QUELO</name>
<dbReference type="InterPro" id="IPR026699">
    <property type="entry name" value="Exosome_RNA_bind1/RRP40/RRP4"/>
</dbReference>
<dbReference type="Pfam" id="PF15985">
    <property type="entry name" value="KH_6"/>
    <property type="match status" value="1"/>
</dbReference>
<dbReference type="AlphaFoldDB" id="A0A7N2N0W6"/>
<dbReference type="PANTHER" id="PTHR21321:SF4">
    <property type="entry name" value="EXOSOME COMPLEX COMPONENT RRP4"/>
    <property type="match status" value="1"/>
</dbReference>
<feature type="compositionally biased region" description="Basic residues" evidence="2">
    <location>
        <begin position="16"/>
        <end position="29"/>
    </location>
</feature>
<evidence type="ECO:0000313" key="5">
    <source>
        <dbReference type="Proteomes" id="UP000594261"/>
    </source>
</evidence>
<dbReference type="OMA" id="THANSIG"/>
<dbReference type="GO" id="GO:0000176">
    <property type="term" value="C:nuclear exosome (RNase complex)"/>
    <property type="evidence" value="ECO:0007669"/>
    <property type="project" value="TreeGrafter"/>
</dbReference>
<dbReference type="PANTHER" id="PTHR21321">
    <property type="entry name" value="PNAS-3 RELATED"/>
    <property type="match status" value="1"/>
</dbReference>
<dbReference type="GO" id="GO:0000177">
    <property type="term" value="C:cytoplasmic exosome (RNase complex)"/>
    <property type="evidence" value="ECO:0007669"/>
    <property type="project" value="TreeGrafter"/>
</dbReference>
<feature type="domain" description="K Homology" evidence="3">
    <location>
        <begin position="58"/>
        <end position="99"/>
    </location>
</feature>
<evidence type="ECO:0000259" key="3">
    <source>
        <dbReference type="Pfam" id="PF15985"/>
    </source>
</evidence>
<reference evidence="4" key="2">
    <citation type="submission" date="2021-01" db="UniProtKB">
        <authorList>
            <consortium name="EnsemblPlants"/>
        </authorList>
    </citation>
    <scope>IDENTIFICATION</scope>
</reference>
<dbReference type="GO" id="GO:0003723">
    <property type="term" value="F:RNA binding"/>
    <property type="evidence" value="ECO:0007669"/>
    <property type="project" value="InterPro"/>
</dbReference>
<comment type="subcellular location">
    <subcellularLocation>
        <location evidence="1">Nucleus</location>
    </subcellularLocation>
</comment>
<accession>A0A7N2N0W6</accession>
<sequence length="172" mass="19899">MPSPIPSTLLCSYHHTRASPRRWRRRTRRSGAGATAPNLKDGLHLQARSQKYGKLERGQLLTVPPYLVRRRKQHFHHLEQCGVDLILGCNGFIWVGEHVEAKDDMVEDQARKLEQQNIKSNKNSISLEEQEQTYTLIETRQSICRIANAVRVLSTLRLQYNHRSDHGYHAPE</sequence>
<proteinExistence type="predicted"/>
<dbReference type="GO" id="GO:0071038">
    <property type="term" value="P:TRAMP-dependent tRNA surveillance pathway"/>
    <property type="evidence" value="ECO:0007669"/>
    <property type="project" value="TreeGrafter"/>
</dbReference>
<organism evidence="4 5">
    <name type="scientific">Quercus lobata</name>
    <name type="common">Valley oak</name>
    <dbReference type="NCBI Taxonomy" id="97700"/>
    <lineage>
        <taxon>Eukaryota</taxon>
        <taxon>Viridiplantae</taxon>
        <taxon>Streptophyta</taxon>
        <taxon>Embryophyta</taxon>
        <taxon>Tracheophyta</taxon>
        <taxon>Spermatophyta</taxon>
        <taxon>Magnoliopsida</taxon>
        <taxon>eudicotyledons</taxon>
        <taxon>Gunneridae</taxon>
        <taxon>Pentapetalae</taxon>
        <taxon>rosids</taxon>
        <taxon>fabids</taxon>
        <taxon>Fagales</taxon>
        <taxon>Fagaceae</taxon>
        <taxon>Quercus</taxon>
    </lineage>
</organism>
<feature type="region of interest" description="Disordered" evidence="2">
    <location>
        <begin position="16"/>
        <end position="43"/>
    </location>
</feature>
<dbReference type="InterPro" id="IPR036612">
    <property type="entry name" value="KH_dom_type_1_sf"/>
</dbReference>
<keyword evidence="5" id="KW-1185">Reference proteome</keyword>
<dbReference type="SUPFAM" id="SSF54791">
    <property type="entry name" value="Eukaryotic type KH-domain (KH-domain type I)"/>
    <property type="match status" value="1"/>
</dbReference>
<protein>
    <recommendedName>
        <fullName evidence="3">K Homology domain-containing protein</fullName>
    </recommendedName>
</protein>
<dbReference type="GO" id="GO:0000467">
    <property type="term" value="P:exonucleolytic trimming to generate mature 3'-end of 5.8S rRNA from tricistronic rRNA transcript (SSU-rRNA, 5.8S rRNA, LSU-rRNA)"/>
    <property type="evidence" value="ECO:0007669"/>
    <property type="project" value="TreeGrafter"/>
</dbReference>
<evidence type="ECO:0000256" key="1">
    <source>
        <dbReference type="ARBA" id="ARBA00004123"/>
    </source>
</evidence>
<reference evidence="4 5" key="1">
    <citation type="journal article" date="2016" name="G3 (Bethesda)">
        <title>First Draft Assembly and Annotation of the Genome of a California Endemic Oak Quercus lobata Nee (Fagaceae).</title>
        <authorList>
            <person name="Sork V.L."/>
            <person name="Fitz-Gibbon S.T."/>
            <person name="Puiu D."/>
            <person name="Crepeau M."/>
            <person name="Gugger P.F."/>
            <person name="Sherman R."/>
            <person name="Stevens K."/>
            <person name="Langley C.H."/>
            <person name="Pellegrini M."/>
            <person name="Salzberg S.L."/>
        </authorList>
    </citation>
    <scope>NUCLEOTIDE SEQUENCE [LARGE SCALE GENOMIC DNA]</scope>
    <source>
        <strain evidence="4 5">cv. SW786</strain>
    </source>
</reference>